<name>A0A4Q4Z4F4_9ACTN</name>
<evidence type="ECO:0000256" key="5">
    <source>
        <dbReference type="ARBA" id="ARBA00022741"/>
    </source>
</evidence>
<dbReference type="PANTHER" id="PTHR24421">
    <property type="entry name" value="NITRATE/NITRITE SENSOR PROTEIN NARX-RELATED"/>
    <property type="match status" value="1"/>
</dbReference>
<feature type="domain" description="Histidine kinase/HSP90-like ATPase" evidence="10">
    <location>
        <begin position="299"/>
        <end position="384"/>
    </location>
</feature>
<evidence type="ECO:0000256" key="4">
    <source>
        <dbReference type="ARBA" id="ARBA00022679"/>
    </source>
</evidence>
<keyword evidence="3" id="KW-0597">Phosphoprotein</keyword>
<evidence type="ECO:0000256" key="6">
    <source>
        <dbReference type="ARBA" id="ARBA00022777"/>
    </source>
</evidence>
<feature type="domain" description="Signal transduction histidine kinase subgroup 3 dimerisation and phosphoacceptor" evidence="11">
    <location>
        <begin position="186"/>
        <end position="251"/>
    </location>
</feature>
<dbReference type="InterPro" id="IPR003594">
    <property type="entry name" value="HATPase_dom"/>
</dbReference>
<dbReference type="Pfam" id="PF07730">
    <property type="entry name" value="HisKA_3"/>
    <property type="match status" value="1"/>
</dbReference>
<dbReference type="EC" id="2.7.13.3" evidence="2"/>
<reference evidence="12 13" key="1">
    <citation type="submission" date="2019-01" db="EMBL/GenBank/DDBJ databases">
        <title>Nocardioides guangzhouensis sp. nov., an actinobacterium isolated from soil.</title>
        <authorList>
            <person name="Fu Y."/>
            <person name="Cai Y."/>
            <person name="Lin Z."/>
            <person name="Chen P."/>
        </authorList>
    </citation>
    <scope>NUCLEOTIDE SEQUENCE [LARGE SCALE GENOMIC DNA]</scope>
    <source>
        <strain evidence="12 13">130</strain>
    </source>
</reference>
<dbReference type="Pfam" id="PF02518">
    <property type="entry name" value="HATPase_c"/>
    <property type="match status" value="1"/>
</dbReference>
<evidence type="ECO:0000313" key="13">
    <source>
        <dbReference type="Proteomes" id="UP000295198"/>
    </source>
</evidence>
<keyword evidence="4" id="KW-0808">Transferase</keyword>
<dbReference type="GO" id="GO:0046983">
    <property type="term" value="F:protein dimerization activity"/>
    <property type="evidence" value="ECO:0007669"/>
    <property type="project" value="InterPro"/>
</dbReference>
<dbReference type="Gene3D" id="1.20.5.1930">
    <property type="match status" value="1"/>
</dbReference>
<evidence type="ECO:0000313" key="12">
    <source>
        <dbReference type="EMBL" id="RYP81846.1"/>
    </source>
</evidence>
<sequence>MTRLPDLTRRYGFDALVVIAVVVGALDLAIRSDAARAPQTTLWTVVPALALVVLPLLARRRFPFAAPAALWLLAAAASFVDGRLIIFAVSATVAGLAAAFLLGNLPDPVQARIGLVIVLAGASTIVYNDPNHGPGDFVFVPILFTIGWLAGYAMRERAVQAQAAEVRAAVAEREREATARLAVAEERTRIARELHDIVAHAVSVMVLQVGAVRHRLPAQLHEDADALKDVEQAGRSALAEMRRLLGALRSDGEAAALAPEPGLDRLDALLAEVGRAGLPVQLMIDGEPCPLPRAIDLSAYRIVQEGLTNVLKHAHASRAEVTLRYGPDDLRIDVHDDGAGTATSNGSGHGLVGIRERVKIYRGEMSAGTAEDGGFLLRTRLPLRDAS</sequence>
<feature type="transmembrane region" description="Helical" evidence="9">
    <location>
        <begin position="109"/>
        <end position="128"/>
    </location>
</feature>
<gene>
    <name evidence="12" type="ORF">EKO23_22980</name>
</gene>
<dbReference type="Proteomes" id="UP000295198">
    <property type="component" value="Unassembled WGS sequence"/>
</dbReference>
<dbReference type="RefSeq" id="WP_134720820.1">
    <property type="nucleotide sequence ID" value="NZ_SDKM01000059.1"/>
</dbReference>
<dbReference type="EMBL" id="SDKM01000059">
    <property type="protein sequence ID" value="RYP81846.1"/>
    <property type="molecule type" value="Genomic_DNA"/>
</dbReference>
<dbReference type="CDD" id="cd16917">
    <property type="entry name" value="HATPase_UhpB-NarQ-NarX-like"/>
    <property type="match status" value="1"/>
</dbReference>
<dbReference type="GO" id="GO:0000155">
    <property type="term" value="F:phosphorelay sensor kinase activity"/>
    <property type="evidence" value="ECO:0007669"/>
    <property type="project" value="InterPro"/>
</dbReference>
<comment type="caution">
    <text evidence="12">The sequence shown here is derived from an EMBL/GenBank/DDBJ whole genome shotgun (WGS) entry which is preliminary data.</text>
</comment>
<organism evidence="12 13">
    <name type="scientific">Nocardioides guangzhouensis</name>
    <dbReference type="NCBI Taxonomy" id="2497878"/>
    <lineage>
        <taxon>Bacteria</taxon>
        <taxon>Bacillati</taxon>
        <taxon>Actinomycetota</taxon>
        <taxon>Actinomycetes</taxon>
        <taxon>Propionibacteriales</taxon>
        <taxon>Nocardioidaceae</taxon>
        <taxon>Nocardioides</taxon>
    </lineage>
</organism>
<comment type="catalytic activity">
    <reaction evidence="1">
        <text>ATP + protein L-histidine = ADP + protein N-phospho-L-histidine.</text>
        <dbReference type="EC" id="2.7.13.3"/>
    </reaction>
</comment>
<dbReference type="Gene3D" id="3.30.565.10">
    <property type="entry name" value="Histidine kinase-like ATPase, C-terminal domain"/>
    <property type="match status" value="1"/>
</dbReference>
<evidence type="ECO:0000259" key="11">
    <source>
        <dbReference type="Pfam" id="PF07730"/>
    </source>
</evidence>
<keyword evidence="9" id="KW-0812">Transmembrane</keyword>
<evidence type="ECO:0000256" key="9">
    <source>
        <dbReference type="SAM" id="Phobius"/>
    </source>
</evidence>
<dbReference type="InterPro" id="IPR050482">
    <property type="entry name" value="Sensor_HK_TwoCompSys"/>
</dbReference>
<keyword evidence="13" id="KW-1185">Reference proteome</keyword>
<feature type="transmembrane region" description="Helical" evidence="9">
    <location>
        <begin position="70"/>
        <end position="103"/>
    </location>
</feature>
<evidence type="ECO:0000256" key="7">
    <source>
        <dbReference type="ARBA" id="ARBA00022840"/>
    </source>
</evidence>
<keyword evidence="9" id="KW-0472">Membrane</keyword>
<dbReference type="AlphaFoldDB" id="A0A4Q4Z4F4"/>
<keyword evidence="5" id="KW-0547">Nucleotide-binding</keyword>
<feature type="transmembrane region" description="Helical" evidence="9">
    <location>
        <begin position="12"/>
        <end position="30"/>
    </location>
</feature>
<evidence type="ECO:0000259" key="10">
    <source>
        <dbReference type="Pfam" id="PF02518"/>
    </source>
</evidence>
<accession>A0A4Q4Z4F4</accession>
<dbReference type="GO" id="GO:0016020">
    <property type="term" value="C:membrane"/>
    <property type="evidence" value="ECO:0007669"/>
    <property type="project" value="InterPro"/>
</dbReference>
<dbReference type="GO" id="GO:0005524">
    <property type="term" value="F:ATP binding"/>
    <property type="evidence" value="ECO:0007669"/>
    <property type="project" value="UniProtKB-KW"/>
</dbReference>
<keyword evidence="9" id="KW-1133">Transmembrane helix</keyword>
<dbReference type="PANTHER" id="PTHR24421:SF10">
    <property type="entry name" value="NITRATE_NITRITE SENSOR PROTEIN NARQ"/>
    <property type="match status" value="1"/>
</dbReference>
<keyword evidence="8" id="KW-0902">Two-component regulatory system</keyword>
<evidence type="ECO:0000256" key="3">
    <source>
        <dbReference type="ARBA" id="ARBA00022553"/>
    </source>
</evidence>
<evidence type="ECO:0000256" key="2">
    <source>
        <dbReference type="ARBA" id="ARBA00012438"/>
    </source>
</evidence>
<evidence type="ECO:0000256" key="1">
    <source>
        <dbReference type="ARBA" id="ARBA00000085"/>
    </source>
</evidence>
<dbReference type="SUPFAM" id="SSF55874">
    <property type="entry name" value="ATPase domain of HSP90 chaperone/DNA topoisomerase II/histidine kinase"/>
    <property type="match status" value="1"/>
</dbReference>
<dbReference type="InterPro" id="IPR011712">
    <property type="entry name" value="Sig_transdc_His_kin_sub3_dim/P"/>
</dbReference>
<dbReference type="OrthoDB" id="227596at2"/>
<proteinExistence type="predicted"/>
<protein>
    <recommendedName>
        <fullName evidence="2">histidine kinase</fullName>
        <ecNumber evidence="2">2.7.13.3</ecNumber>
    </recommendedName>
</protein>
<feature type="transmembrane region" description="Helical" evidence="9">
    <location>
        <begin position="42"/>
        <end position="58"/>
    </location>
</feature>
<dbReference type="InterPro" id="IPR036890">
    <property type="entry name" value="HATPase_C_sf"/>
</dbReference>
<feature type="transmembrane region" description="Helical" evidence="9">
    <location>
        <begin position="135"/>
        <end position="154"/>
    </location>
</feature>
<keyword evidence="7" id="KW-0067">ATP-binding</keyword>
<evidence type="ECO:0000256" key="8">
    <source>
        <dbReference type="ARBA" id="ARBA00023012"/>
    </source>
</evidence>
<keyword evidence="6 12" id="KW-0418">Kinase</keyword>